<organism evidence="3 4">
    <name type="scientific">Actinomadura craniellae</name>
    <dbReference type="NCBI Taxonomy" id="2231787"/>
    <lineage>
        <taxon>Bacteria</taxon>
        <taxon>Bacillati</taxon>
        <taxon>Actinomycetota</taxon>
        <taxon>Actinomycetes</taxon>
        <taxon>Streptosporangiales</taxon>
        <taxon>Thermomonosporaceae</taxon>
        <taxon>Actinomadura</taxon>
    </lineage>
</organism>
<gene>
    <name evidence="3" type="ORF">DPM19_30350</name>
</gene>
<proteinExistence type="predicted"/>
<feature type="transmembrane region" description="Helical" evidence="2">
    <location>
        <begin position="43"/>
        <end position="65"/>
    </location>
</feature>
<comment type="caution">
    <text evidence="3">The sequence shown here is derived from an EMBL/GenBank/DDBJ whole genome shotgun (WGS) entry which is preliminary data.</text>
</comment>
<reference evidence="3 4" key="1">
    <citation type="submission" date="2018-06" db="EMBL/GenBank/DDBJ databases">
        <title>Actinomadura craniellae sp. nov. isolated from marine sponge Craniella sp.</title>
        <authorList>
            <person name="Li L."/>
            <person name="Xu Q.H."/>
            <person name="Lin H.W."/>
            <person name="Lu Y.H."/>
        </authorList>
    </citation>
    <scope>NUCLEOTIDE SEQUENCE [LARGE SCALE GENOMIC DNA]</scope>
    <source>
        <strain evidence="3 4">LHW63021</strain>
    </source>
</reference>
<keyword evidence="2" id="KW-1133">Transmembrane helix</keyword>
<dbReference type="EMBL" id="QLYX01000019">
    <property type="protein sequence ID" value="RAY11327.1"/>
    <property type="molecule type" value="Genomic_DNA"/>
</dbReference>
<feature type="compositionally biased region" description="Low complexity" evidence="1">
    <location>
        <begin position="77"/>
        <end position="90"/>
    </location>
</feature>
<evidence type="ECO:0000256" key="2">
    <source>
        <dbReference type="SAM" id="Phobius"/>
    </source>
</evidence>
<dbReference type="AlphaFoldDB" id="A0A365GWX1"/>
<evidence type="ECO:0000313" key="4">
    <source>
        <dbReference type="Proteomes" id="UP000251891"/>
    </source>
</evidence>
<keyword evidence="2" id="KW-0472">Membrane</keyword>
<name>A0A365GWX1_9ACTN</name>
<dbReference type="Proteomes" id="UP000251891">
    <property type="component" value="Unassembled WGS sequence"/>
</dbReference>
<keyword evidence="4" id="KW-1185">Reference proteome</keyword>
<keyword evidence="2" id="KW-0812">Transmembrane</keyword>
<feature type="region of interest" description="Disordered" evidence="1">
    <location>
        <begin position="1"/>
        <end position="39"/>
    </location>
</feature>
<feature type="region of interest" description="Disordered" evidence="1">
    <location>
        <begin position="71"/>
        <end position="93"/>
    </location>
</feature>
<accession>A0A365GWX1</accession>
<sequence>MEPPAERTTALSPSPWEQPEPEMWRPPPPTRHRHRGRRGGGNGYAIAGAVGVVLLFAIAAAIVLWPSGSETPPATDPATGVAPSAGASAADDSRTQAEAINTLLDDMAGSRSELARAMTDAQRCSGLEGAIPTLQKVVEDRERQLGEAEGLAVGALAEGERLKSALTRSLRASLDADRAYVRWAEAERGCTGATPANAHLARGGRLSTGEATPAKREFLELWAPIAREQGQPPRNEDQI</sequence>
<evidence type="ECO:0000313" key="3">
    <source>
        <dbReference type="EMBL" id="RAY11327.1"/>
    </source>
</evidence>
<protein>
    <submittedName>
        <fullName evidence="3">Uncharacterized protein</fullName>
    </submittedName>
</protein>
<evidence type="ECO:0000256" key="1">
    <source>
        <dbReference type="SAM" id="MobiDB-lite"/>
    </source>
</evidence>